<evidence type="ECO:0000259" key="6">
    <source>
        <dbReference type="Pfam" id="PF04542"/>
    </source>
</evidence>
<dbReference type="Gene3D" id="1.10.10.10">
    <property type="entry name" value="Winged helix-like DNA-binding domain superfamily/Winged helix DNA-binding domain"/>
    <property type="match status" value="1"/>
</dbReference>
<sequence>MKENNHISIQLQLVDAIKSNDQNILKSLYQNNYKKVELHILKNSGSIAEAKDVFQEAFLAMYQNVKADKFTPETETALQGYLFTIARNKWRDVLRSSRFKKTSTIDDTRHEAEDDFESNAFAETEQQHQLSLTMEAFKKLGEECRTLLKQFYFENKSMRDISTQNNLAEASTRNKKYRCIQKLKELALSPN</sequence>
<evidence type="ECO:0000256" key="2">
    <source>
        <dbReference type="ARBA" id="ARBA00023015"/>
    </source>
</evidence>
<dbReference type="NCBIfam" id="TIGR02937">
    <property type="entry name" value="sigma70-ECF"/>
    <property type="match status" value="1"/>
</dbReference>
<dbReference type="RefSeq" id="WP_151893232.1">
    <property type="nucleotide sequence ID" value="NZ_BKCF01000001.1"/>
</dbReference>
<dbReference type="OrthoDB" id="1163416at2"/>
<keyword evidence="3" id="KW-0731">Sigma factor</keyword>
<evidence type="ECO:0000313" key="8">
    <source>
        <dbReference type="Proteomes" id="UP000326994"/>
    </source>
</evidence>
<dbReference type="Gene3D" id="1.10.1740.10">
    <property type="match status" value="1"/>
</dbReference>
<evidence type="ECO:0000256" key="1">
    <source>
        <dbReference type="ARBA" id="ARBA00010641"/>
    </source>
</evidence>
<dbReference type="InterPro" id="IPR039425">
    <property type="entry name" value="RNA_pol_sigma-70-like"/>
</dbReference>
<feature type="domain" description="RNA polymerase sigma-70 region 2" evidence="6">
    <location>
        <begin position="28"/>
        <end position="98"/>
    </location>
</feature>
<dbReference type="SUPFAM" id="SSF88659">
    <property type="entry name" value="Sigma3 and sigma4 domains of RNA polymerase sigma factors"/>
    <property type="match status" value="1"/>
</dbReference>
<dbReference type="EMBL" id="BKCF01000001">
    <property type="protein sequence ID" value="GEQ85304.1"/>
    <property type="molecule type" value="Genomic_DNA"/>
</dbReference>
<comment type="caution">
    <text evidence="7">The sequence shown here is derived from an EMBL/GenBank/DDBJ whole genome shotgun (WGS) entry which is preliminary data.</text>
</comment>
<dbReference type="InterPro" id="IPR014284">
    <property type="entry name" value="RNA_pol_sigma-70_dom"/>
</dbReference>
<dbReference type="InterPro" id="IPR036388">
    <property type="entry name" value="WH-like_DNA-bd_sf"/>
</dbReference>
<keyword evidence="2" id="KW-0805">Transcription regulation</keyword>
<dbReference type="SUPFAM" id="SSF88946">
    <property type="entry name" value="Sigma2 domain of RNA polymerase sigma factors"/>
    <property type="match status" value="1"/>
</dbReference>
<dbReference type="Proteomes" id="UP000326994">
    <property type="component" value="Unassembled WGS sequence"/>
</dbReference>
<dbReference type="InterPro" id="IPR013325">
    <property type="entry name" value="RNA_pol_sigma_r2"/>
</dbReference>
<evidence type="ECO:0000256" key="3">
    <source>
        <dbReference type="ARBA" id="ARBA00023082"/>
    </source>
</evidence>
<dbReference type="Pfam" id="PF04542">
    <property type="entry name" value="Sigma70_r2"/>
    <property type="match status" value="1"/>
</dbReference>
<protein>
    <submittedName>
        <fullName evidence="7">RNA polymerase sigma factor</fullName>
    </submittedName>
</protein>
<keyword evidence="4" id="KW-0238">DNA-binding</keyword>
<evidence type="ECO:0000256" key="4">
    <source>
        <dbReference type="ARBA" id="ARBA00023125"/>
    </source>
</evidence>
<organism evidence="7 8">
    <name type="scientific">Patiriisocius marinistellae</name>
    <dbReference type="NCBI Taxonomy" id="2494560"/>
    <lineage>
        <taxon>Bacteria</taxon>
        <taxon>Pseudomonadati</taxon>
        <taxon>Bacteroidota</taxon>
        <taxon>Flavobacteriia</taxon>
        <taxon>Flavobacteriales</taxon>
        <taxon>Flavobacteriaceae</taxon>
        <taxon>Patiriisocius</taxon>
    </lineage>
</organism>
<evidence type="ECO:0000313" key="7">
    <source>
        <dbReference type="EMBL" id="GEQ85304.1"/>
    </source>
</evidence>
<accession>A0A5J4FVW9</accession>
<gene>
    <name evidence="7" type="primary">sigL</name>
    <name evidence="7" type="ORF">ULMS_08120</name>
</gene>
<dbReference type="PANTHER" id="PTHR43133">
    <property type="entry name" value="RNA POLYMERASE ECF-TYPE SIGMA FACTO"/>
    <property type="match status" value="1"/>
</dbReference>
<reference evidence="7 8" key="1">
    <citation type="submission" date="2019-08" db="EMBL/GenBank/DDBJ databases">
        <title>Ulvibacter marinistellae sp. nov., isolated from a starfish, Patiria pectinifera.</title>
        <authorList>
            <person name="Kawano K."/>
            <person name="Ushijima N."/>
            <person name="Kihara M."/>
            <person name="Itoh H."/>
        </authorList>
    </citation>
    <scope>NUCLEOTIDE SEQUENCE [LARGE SCALE GENOMIC DNA]</scope>
    <source>
        <strain evidence="7 8">KK4</strain>
    </source>
</reference>
<evidence type="ECO:0000256" key="5">
    <source>
        <dbReference type="ARBA" id="ARBA00023163"/>
    </source>
</evidence>
<comment type="similarity">
    <text evidence="1">Belongs to the sigma-70 factor family. ECF subfamily.</text>
</comment>
<dbReference type="AlphaFoldDB" id="A0A5J4FVW9"/>
<dbReference type="PANTHER" id="PTHR43133:SF8">
    <property type="entry name" value="RNA POLYMERASE SIGMA FACTOR HI_1459-RELATED"/>
    <property type="match status" value="1"/>
</dbReference>
<dbReference type="InterPro" id="IPR013324">
    <property type="entry name" value="RNA_pol_sigma_r3/r4-like"/>
</dbReference>
<name>A0A5J4FVW9_9FLAO</name>
<keyword evidence="5" id="KW-0804">Transcription</keyword>
<dbReference type="GO" id="GO:0003677">
    <property type="term" value="F:DNA binding"/>
    <property type="evidence" value="ECO:0007669"/>
    <property type="project" value="UniProtKB-KW"/>
</dbReference>
<dbReference type="GO" id="GO:0016987">
    <property type="term" value="F:sigma factor activity"/>
    <property type="evidence" value="ECO:0007669"/>
    <property type="project" value="UniProtKB-KW"/>
</dbReference>
<dbReference type="GO" id="GO:0006352">
    <property type="term" value="P:DNA-templated transcription initiation"/>
    <property type="evidence" value="ECO:0007669"/>
    <property type="project" value="InterPro"/>
</dbReference>
<keyword evidence="8" id="KW-1185">Reference proteome</keyword>
<proteinExistence type="inferred from homology"/>
<dbReference type="InterPro" id="IPR007627">
    <property type="entry name" value="RNA_pol_sigma70_r2"/>
</dbReference>